<evidence type="ECO:0000313" key="11">
    <source>
        <dbReference type="Proteomes" id="UP000286947"/>
    </source>
</evidence>
<dbReference type="InterPro" id="IPR000172">
    <property type="entry name" value="GMC_OxRdtase_N"/>
</dbReference>
<dbReference type="AlphaFoldDB" id="A0A433SB32"/>
<evidence type="ECO:0000256" key="3">
    <source>
        <dbReference type="ARBA" id="ARBA00022630"/>
    </source>
</evidence>
<evidence type="ECO:0000313" key="10">
    <source>
        <dbReference type="EMBL" id="RUS65958.1"/>
    </source>
</evidence>
<dbReference type="Proteomes" id="UP000286947">
    <property type="component" value="Unassembled WGS sequence"/>
</dbReference>
<feature type="domain" description="Glucose-methanol-choline oxidoreductase N-terminal" evidence="7">
    <location>
        <begin position="212"/>
        <end position="319"/>
    </location>
</feature>
<dbReference type="Gene3D" id="3.50.50.60">
    <property type="entry name" value="FAD/NAD(P)-binding domain"/>
    <property type="match status" value="2"/>
</dbReference>
<evidence type="ECO:0000259" key="8">
    <source>
        <dbReference type="Pfam" id="PF01266"/>
    </source>
</evidence>
<dbReference type="Pfam" id="PF05199">
    <property type="entry name" value="GMC_oxred_C"/>
    <property type="match status" value="1"/>
</dbReference>
<feature type="region of interest" description="Disordered" evidence="6">
    <location>
        <begin position="151"/>
        <end position="176"/>
    </location>
</feature>
<feature type="domain" description="FAD dependent oxidoreductase" evidence="8">
    <location>
        <begin position="9"/>
        <end position="40"/>
    </location>
</feature>
<gene>
    <name evidence="10" type="primary">fdhL</name>
    <name evidence="10" type="ORF">CUZ56_02558</name>
</gene>
<comment type="caution">
    <text evidence="10">The sequence shown here is derived from an EMBL/GenBank/DDBJ whole genome shotgun (WGS) entry which is preliminary data.</text>
</comment>
<dbReference type="InterPro" id="IPR036188">
    <property type="entry name" value="FAD/NAD-bd_sf"/>
</dbReference>
<proteinExistence type="inferred from homology"/>
<sequence length="534" mass="58865">MAIPQYDADVIVIGSGVLGSLAAWSLARRGHSVIILEAGPRMERWQIVERFRNNPEKNDFNRPYPEQAWAPKSYGGAVSDTYLENTGSFEFKPGMLRLIGGTTWHWAAAAWRYLPSDMKLHSTYGVGRDWPISYEDLEPWYQLAEEALGVCGSNTDDQSGRGRQQPYPPRSQPYPLPQLTWSSYTQEFAKKVGQAGFRFIDEPQARASRTYDDRPACSGNNNCMPICPTGAMYSGITHVDKAKEAGAKTMPNSVAFRLEKGEGNVITAVHYKTPDGQERHLTARFIIVAAHGIETPKLLLLSEVANSSDQVGRNLMDHTGIGLTFLSHDALWPGRGPVQQGGVFNWRDGSFRARHSAIKHSLGNAVPNLMVTERLIAAGYKGKQLNEQIRHDAARWVSISTVFEMLPHAGNRITLSDNKDALGIPKPSIHYDVDAYVKAGAEIAKQDFRHFVSIFQGKVVNDDTGWQNRDHIMGTVIMGDNPENSVVDGDCRTHDHPNLFLATTGVIPAAGVVNPTLTGAALSLRLAETIHNAL</sequence>
<comment type="cofactor">
    <cofactor evidence="1">
        <name>FAD</name>
        <dbReference type="ChEBI" id="CHEBI:57692"/>
    </cofactor>
</comment>
<dbReference type="PANTHER" id="PTHR42784">
    <property type="entry name" value="PYRANOSE 2-OXIDASE"/>
    <property type="match status" value="1"/>
</dbReference>
<dbReference type="InterPro" id="IPR006076">
    <property type="entry name" value="FAD-dep_OxRdtase"/>
</dbReference>
<dbReference type="Pfam" id="PF01266">
    <property type="entry name" value="DAO"/>
    <property type="match status" value="1"/>
</dbReference>
<evidence type="ECO:0000256" key="5">
    <source>
        <dbReference type="ARBA" id="ARBA00023002"/>
    </source>
</evidence>
<name>A0A433SB32_9BURK</name>
<keyword evidence="4" id="KW-0274">FAD</keyword>
<dbReference type="EC" id="1.1.99.11" evidence="10"/>
<keyword evidence="3" id="KW-0285">Flavoprotein</keyword>
<dbReference type="GO" id="GO:0050660">
    <property type="term" value="F:flavin adenine dinucleotide binding"/>
    <property type="evidence" value="ECO:0007669"/>
    <property type="project" value="InterPro"/>
</dbReference>
<evidence type="ECO:0000256" key="1">
    <source>
        <dbReference type="ARBA" id="ARBA00001974"/>
    </source>
</evidence>
<reference evidence="10 11" key="1">
    <citation type="submission" date="2018-01" db="EMBL/GenBank/DDBJ databases">
        <title>Saezia sanguinis gen. nov., sp. nov., in the order Burkholderiales isolated from human blood.</title>
        <authorList>
            <person name="Medina-Pascual M.J."/>
            <person name="Valdezate S."/>
            <person name="Monzon S."/>
            <person name="Cuesta I."/>
            <person name="Carrasco G."/>
            <person name="Villalon P."/>
            <person name="Saez-Nieto J.A."/>
        </authorList>
    </citation>
    <scope>NUCLEOTIDE SEQUENCE [LARGE SCALE GENOMIC DNA]</scope>
    <source>
        <strain evidence="10 11">CNM695-12</strain>
    </source>
</reference>
<dbReference type="InterPro" id="IPR007867">
    <property type="entry name" value="GMC_OxRtase_C"/>
</dbReference>
<dbReference type="PANTHER" id="PTHR42784:SF1">
    <property type="entry name" value="PYRANOSE 2-OXIDASE"/>
    <property type="match status" value="1"/>
</dbReference>
<keyword evidence="11" id="KW-1185">Reference proteome</keyword>
<protein>
    <submittedName>
        <fullName evidence="10">Fructose dehydrogenase large subunit</fullName>
        <ecNumber evidence="10">1.1.99.11</ecNumber>
    </submittedName>
</protein>
<feature type="domain" description="Glucose-methanol-choline oxidoreductase C-terminal" evidence="9">
    <location>
        <begin position="407"/>
        <end position="522"/>
    </location>
</feature>
<dbReference type="Pfam" id="PF00732">
    <property type="entry name" value="GMC_oxred_N"/>
    <property type="match status" value="1"/>
</dbReference>
<dbReference type="EMBL" id="PQSP01000008">
    <property type="protein sequence ID" value="RUS65958.1"/>
    <property type="molecule type" value="Genomic_DNA"/>
</dbReference>
<evidence type="ECO:0000256" key="2">
    <source>
        <dbReference type="ARBA" id="ARBA00010790"/>
    </source>
</evidence>
<dbReference type="InterPro" id="IPR051473">
    <property type="entry name" value="P2Ox-like"/>
</dbReference>
<comment type="similarity">
    <text evidence="2">Belongs to the GMC oxidoreductase family.</text>
</comment>
<dbReference type="SUPFAM" id="SSF51905">
    <property type="entry name" value="FAD/NAD(P)-binding domain"/>
    <property type="match status" value="1"/>
</dbReference>
<feature type="compositionally biased region" description="Pro residues" evidence="6">
    <location>
        <begin position="166"/>
        <end position="176"/>
    </location>
</feature>
<dbReference type="OrthoDB" id="9787779at2"/>
<evidence type="ECO:0000256" key="4">
    <source>
        <dbReference type="ARBA" id="ARBA00022827"/>
    </source>
</evidence>
<evidence type="ECO:0000259" key="7">
    <source>
        <dbReference type="Pfam" id="PF00732"/>
    </source>
</evidence>
<accession>A0A433SB32</accession>
<evidence type="ECO:0000259" key="9">
    <source>
        <dbReference type="Pfam" id="PF05199"/>
    </source>
</evidence>
<dbReference type="RefSeq" id="WP_126980728.1">
    <property type="nucleotide sequence ID" value="NZ_PQSP01000008.1"/>
</dbReference>
<keyword evidence="5 10" id="KW-0560">Oxidoreductase</keyword>
<organism evidence="10 11">
    <name type="scientific">Saezia sanguinis</name>
    <dbReference type="NCBI Taxonomy" id="1965230"/>
    <lineage>
        <taxon>Bacteria</taxon>
        <taxon>Pseudomonadati</taxon>
        <taxon>Pseudomonadota</taxon>
        <taxon>Betaproteobacteria</taxon>
        <taxon>Burkholderiales</taxon>
        <taxon>Saeziaceae</taxon>
        <taxon>Saezia</taxon>
    </lineage>
</organism>
<evidence type="ECO:0000256" key="6">
    <source>
        <dbReference type="SAM" id="MobiDB-lite"/>
    </source>
</evidence>
<dbReference type="GO" id="GO:0016614">
    <property type="term" value="F:oxidoreductase activity, acting on CH-OH group of donors"/>
    <property type="evidence" value="ECO:0007669"/>
    <property type="project" value="InterPro"/>
</dbReference>